<dbReference type="InterPro" id="IPR011344">
    <property type="entry name" value="ssDNA-bd"/>
</dbReference>
<dbReference type="GO" id="GO:0003697">
    <property type="term" value="F:single-stranded DNA binding"/>
    <property type="evidence" value="ECO:0007669"/>
    <property type="project" value="UniProtKB-UniRule"/>
</dbReference>
<evidence type="ECO:0000256" key="3">
    <source>
        <dbReference type="PIRNR" id="PIRNR002070"/>
    </source>
</evidence>
<dbReference type="GO" id="GO:0006260">
    <property type="term" value="P:DNA replication"/>
    <property type="evidence" value="ECO:0007669"/>
    <property type="project" value="InterPro"/>
</dbReference>
<dbReference type="CDD" id="cd04496">
    <property type="entry name" value="SSB_OBF"/>
    <property type="match status" value="1"/>
</dbReference>
<gene>
    <name evidence="5" type="ORF">H9874_11830</name>
</gene>
<dbReference type="EMBL" id="DXGI01000444">
    <property type="protein sequence ID" value="HIW79812.1"/>
    <property type="molecule type" value="Genomic_DNA"/>
</dbReference>
<dbReference type="Proteomes" id="UP000824264">
    <property type="component" value="Unassembled WGS sequence"/>
</dbReference>
<evidence type="ECO:0000313" key="6">
    <source>
        <dbReference type="Proteomes" id="UP000824264"/>
    </source>
</evidence>
<dbReference type="PANTHER" id="PTHR10302">
    <property type="entry name" value="SINGLE-STRANDED DNA-BINDING PROTEIN"/>
    <property type="match status" value="1"/>
</dbReference>
<reference evidence="5" key="1">
    <citation type="journal article" date="2021" name="PeerJ">
        <title>Extensive microbial diversity within the chicken gut microbiome revealed by metagenomics and culture.</title>
        <authorList>
            <person name="Gilroy R."/>
            <person name="Ravi A."/>
            <person name="Getino M."/>
            <person name="Pursley I."/>
            <person name="Horton D.L."/>
            <person name="Alikhan N.F."/>
            <person name="Baker D."/>
            <person name="Gharbi K."/>
            <person name="Hall N."/>
            <person name="Watson M."/>
            <person name="Adriaenssens E.M."/>
            <person name="Foster-Nyarko E."/>
            <person name="Jarju S."/>
            <person name="Secka A."/>
            <person name="Antonio M."/>
            <person name="Oren A."/>
            <person name="Chaudhuri R.R."/>
            <person name="La Ragione R."/>
            <person name="Hildebrand F."/>
            <person name="Pallen M.J."/>
        </authorList>
    </citation>
    <scope>NUCLEOTIDE SEQUENCE</scope>
    <source>
        <strain evidence="5">ChiSxjej5B17-1746</strain>
    </source>
</reference>
<accession>A0A9D1U9S7</accession>
<name>A0A9D1U9S7_9BACT</name>
<reference evidence="5" key="2">
    <citation type="submission" date="2021-04" db="EMBL/GenBank/DDBJ databases">
        <authorList>
            <person name="Gilroy R."/>
        </authorList>
    </citation>
    <scope>NUCLEOTIDE SEQUENCE</scope>
    <source>
        <strain evidence="5">ChiSxjej5B17-1746</strain>
    </source>
</reference>
<comment type="subunit">
    <text evidence="2">Homotetramer.</text>
</comment>
<dbReference type="SUPFAM" id="SSF50249">
    <property type="entry name" value="Nucleic acid-binding proteins"/>
    <property type="match status" value="1"/>
</dbReference>
<evidence type="ECO:0000313" key="5">
    <source>
        <dbReference type="EMBL" id="HIW79812.1"/>
    </source>
</evidence>
<sequence length="138" mass="15480">MLNKVMIIGRLGRDPELRYSQDGKPVCTMSAATDESYTDRNGQRVDRAEWHSIVVYGKTAENCAHHLGKGSLVYVEGSLQTRKWKDQQGQDRFTTEIKAQRVQFLDRKADATARPDPSQWEGAQPPAAGGDETDEIPF</sequence>
<feature type="DNA-binding region" evidence="2">
    <location>
        <begin position="50"/>
        <end position="56"/>
    </location>
</feature>
<dbReference type="PANTHER" id="PTHR10302:SF27">
    <property type="entry name" value="SINGLE-STRANDED DNA-BINDING PROTEIN"/>
    <property type="match status" value="1"/>
</dbReference>
<comment type="caution">
    <text evidence="5">The sequence shown here is derived from an EMBL/GenBank/DDBJ whole genome shotgun (WGS) entry which is preliminary data.</text>
</comment>
<comment type="caution">
    <text evidence="2">Lacks conserved residue(s) required for the propagation of feature annotation.</text>
</comment>
<evidence type="ECO:0000256" key="4">
    <source>
        <dbReference type="SAM" id="MobiDB-lite"/>
    </source>
</evidence>
<proteinExistence type="inferred from homology"/>
<evidence type="ECO:0000256" key="2">
    <source>
        <dbReference type="HAMAP-Rule" id="MF_00984"/>
    </source>
</evidence>
<dbReference type="HAMAP" id="MF_00984">
    <property type="entry name" value="SSB"/>
    <property type="match status" value="1"/>
</dbReference>
<dbReference type="InterPro" id="IPR012340">
    <property type="entry name" value="NA-bd_OB-fold"/>
</dbReference>
<feature type="region of interest" description="Disordered" evidence="4">
    <location>
        <begin position="107"/>
        <end position="138"/>
    </location>
</feature>
<keyword evidence="1 2" id="KW-0238">DNA-binding</keyword>
<evidence type="ECO:0000256" key="1">
    <source>
        <dbReference type="ARBA" id="ARBA00023125"/>
    </source>
</evidence>
<dbReference type="AlphaFoldDB" id="A0A9D1U9S7"/>
<dbReference type="InterPro" id="IPR000424">
    <property type="entry name" value="Primosome_PriB/ssb"/>
</dbReference>
<dbReference type="GO" id="GO:0009295">
    <property type="term" value="C:nucleoid"/>
    <property type="evidence" value="ECO:0007669"/>
    <property type="project" value="TreeGrafter"/>
</dbReference>
<protein>
    <recommendedName>
        <fullName evidence="2 3">Single-stranded DNA-binding protein</fullName>
        <shortName evidence="2">SSB</shortName>
    </recommendedName>
</protein>
<dbReference type="Pfam" id="PF00436">
    <property type="entry name" value="SSB"/>
    <property type="match status" value="1"/>
</dbReference>
<dbReference type="NCBIfam" id="TIGR00621">
    <property type="entry name" value="ssb"/>
    <property type="match status" value="1"/>
</dbReference>
<organism evidence="5 6">
    <name type="scientific">Candidatus Bilophila faecipullorum</name>
    <dbReference type="NCBI Taxonomy" id="2838482"/>
    <lineage>
        <taxon>Bacteria</taxon>
        <taxon>Pseudomonadati</taxon>
        <taxon>Thermodesulfobacteriota</taxon>
        <taxon>Desulfovibrionia</taxon>
        <taxon>Desulfovibrionales</taxon>
        <taxon>Desulfovibrionaceae</taxon>
        <taxon>Bilophila</taxon>
    </lineage>
</organism>
<dbReference type="Gene3D" id="2.40.50.140">
    <property type="entry name" value="Nucleic acid-binding proteins"/>
    <property type="match status" value="1"/>
</dbReference>
<dbReference type="PROSITE" id="PS50935">
    <property type="entry name" value="SSB"/>
    <property type="match status" value="1"/>
</dbReference>
<dbReference type="PIRSF" id="PIRSF002070">
    <property type="entry name" value="SSB"/>
    <property type="match status" value="1"/>
</dbReference>